<sequence>MLLTFLLLFSILENRRLYAAKILFNGMHSSKSHIGSMLPLAKALLKAGHDVHFLETTQYNKPFDFPNGITNHFVHLSKAACLDLRTMWTEVYGPESVAELFKLGDEAFYSILTNHYEKVERVLNTTWDIVFADELFAMGAFGIALRNARINGKPYIMFSTTVLHQLFSWEQALARIFTSRPSMWIAHGDDIKYDITNFIHRSRTLYDEAISGFRVKHDIETRDNKGLSLLGIRDFSFTDLWSNAVYNFLEEVNYLAYPAPLSTDTVYIGSHCPVVSALPIDLKEYLDDEASKGTIYIAFGNNVQWAHAPPAVVKAFKYFMQQLYEYRILFVYNGDSFEETPPHVKILRWAPQFDILSHNKTLLFISHGGLKSVKEAICSKKPVLYLPLFAEQTHNAAMAVKLGFARSVSKLSLNGEKMVRLAHEMLTNSQYRDTISRLHDIFVDRPVDSLAEAVFWTNRALRLGARKPTFKRRGIFLSSISYFYLPQLFFIFLVVAISCKA</sequence>
<name>A0A0B2W2A9_TOXCA</name>
<dbReference type="EMBL" id="JPKZ01000334">
    <property type="protein sequence ID" value="KHN87774.1"/>
    <property type="molecule type" value="Genomic_DNA"/>
</dbReference>
<comment type="subcellular location">
    <subcellularLocation>
        <location evidence="6">Membrane</location>
        <topology evidence="6">Single-pass membrane protein</topology>
    </subcellularLocation>
</comment>
<accession>A0A0B2W2A9</accession>
<keyword evidence="6" id="KW-0732">Signal</keyword>
<evidence type="ECO:0000256" key="1">
    <source>
        <dbReference type="ARBA" id="ARBA00009995"/>
    </source>
</evidence>
<reference evidence="7 8" key="1">
    <citation type="submission" date="2014-11" db="EMBL/GenBank/DDBJ databases">
        <title>Genetic blueprint of the zoonotic pathogen Toxocara canis.</title>
        <authorList>
            <person name="Zhu X.-Q."/>
            <person name="Korhonen P.K."/>
            <person name="Cai H."/>
            <person name="Young N.D."/>
            <person name="Nejsum P."/>
            <person name="von Samson-Himmelstjerna G."/>
            <person name="Boag P.R."/>
            <person name="Tan P."/>
            <person name="Li Q."/>
            <person name="Min J."/>
            <person name="Yang Y."/>
            <person name="Wang X."/>
            <person name="Fang X."/>
            <person name="Hall R.S."/>
            <person name="Hofmann A."/>
            <person name="Sternberg P.W."/>
            <person name="Jex A.R."/>
            <person name="Gasser R.B."/>
        </authorList>
    </citation>
    <scope>NUCLEOTIDE SEQUENCE [LARGE SCALE GENOMIC DNA]</scope>
    <source>
        <strain evidence="7">PN_DK_2014</strain>
    </source>
</reference>
<evidence type="ECO:0000256" key="2">
    <source>
        <dbReference type="ARBA" id="ARBA00022676"/>
    </source>
</evidence>
<protein>
    <recommendedName>
        <fullName evidence="6">UDP-glucuronosyltransferase</fullName>
        <ecNumber evidence="6">2.4.1.17</ecNumber>
    </recommendedName>
</protein>
<dbReference type="InterPro" id="IPR050271">
    <property type="entry name" value="UDP-glycosyltransferase"/>
</dbReference>
<gene>
    <name evidence="7" type="primary">ugt3</name>
    <name evidence="7" type="ORF">Tcan_10027</name>
</gene>
<dbReference type="STRING" id="6265.A0A0B2W2A9"/>
<organism evidence="7 8">
    <name type="scientific">Toxocara canis</name>
    <name type="common">Canine roundworm</name>
    <dbReference type="NCBI Taxonomy" id="6265"/>
    <lineage>
        <taxon>Eukaryota</taxon>
        <taxon>Metazoa</taxon>
        <taxon>Ecdysozoa</taxon>
        <taxon>Nematoda</taxon>
        <taxon>Chromadorea</taxon>
        <taxon>Rhabditida</taxon>
        <taxon>Spirurina</taxon>
        <taxon>Ascaridomorpha</taxon>
        <taxon>Ascaridoidea</taxon>
        <taxon>Toxocaridae</taxon>
        <taxon>Toxocara</taxon>
    </lineage>
</organism>
<dbReference type="PANTHER" id="PTHR48043:SF119">
    <property type="entry name" value="UDP-GLUCURONOSYLTRANSFERASE"/>
    <property type="match status" value="1"/>
</dbReference>
<feature type="signal peptide" evidence="6">
    <location>
        <begin position="1"/>
        <end position="19"/>
    </location>
</feature>
<keyword evidence="6" id="KW-0812">Transmembrane</keyword>
<dbReference type="GO" id="GO:0016020">
    <property type="term" value="C:membrane"/>
    <property type="evidence" value="ECO:0007669"/>
    <property type="project" value="UniProtKB-SubCell"/>
</dbReference>
<feature type="chain" id="PRO_5005110123" description="UDP-glucuronosyltransferase" evidence="6">
    <location>
        <begin position="20"/>
        <end position="501"/>
    </location>
</feature>
<dbReference type="OMA" id="SHIHCEN"/>
<keyword evidence="6" id="KW-0472">Membrane</keyword>
<comment type="similarity">
    <text evidence="1 5">Belongs to the UDP-glycosyltransferase family.</text>
</comment>
<dbReference type="AlphaFoldDB" id="A0A0B2W2A9"/>
<evidence type="ECO:0000256" key="5">
    <source>
        <dbReference type="RuleBase" id="RU003718"/>
    </source>
</evidence>
<dbReference type="PANTHER" id="PTHR48043">
    <property type="entry name" value="EG:EG0003.4 PROTEIN-RELATED"/>
    <property type="match status" value="1"/>
</dbReference>
<keyword evidence="6" id="KW-1133">Transmembrane helix</keyword>
<evidence type="ECO:0000313" key="8">
    <source>
        <dbReference type="Proteomes" id="UP000031036"/>
    </source>
</evidence>
<keyword evidence="2 5" id="KW-0328">Glycosyltransferase</keyword>
<proteinExistence type="inferred from homology"/>
<dbReference type="Gene3D" id="3.40.50.2000">
    <property type="entry name" value="Glycogen Phosphorylase B"/>
    <property type="match status" value="2"/>
</dbReference>
<dbReference type="InterPro" id="IPR035595">
    <property type="entry name" value="UDP_glycos_trans_CS"/>
</dbReference>
<evidence type="ECO:0000256" key="3">
    <source>
        <dbReference type="ARBA" id="ARBA00022679"/>
    </source>
</evidence>
<keyword evidence="3 5" id="KW-0808">Transferase</keyword>
<dbReference type="Proteomes" id="UP000031036">
    <property type="component" value="Unassembled WGS sequence"/>
</dbReference>
<comment type="caution">
    <text evidence="7">The sequence shown here is derived from an EMBL/GenBank/DDBJ whole genome shotgun (WGS) entry which is preliminary data.</text>
</comment>
<evidence type="ECO:0000256" key="6">
    <source>
        <dbReference type="RuleBase" id="RU362059"/>
    </source>
</evidence>
<dbReference type="OrthoDB" id="5835829at2759"/>
<comment type="catalytic activity">
    <reaction evidence="4 6">
        <text>glucuronate acceptor + UDP-alpha-D-glucuronate = acceptor beta-D-glucuronoside + UDP + H(+)</text>
        <dbReference type="Rhea" id="RHEA:21032"/>
        <dbReference type="ChEBI" id="CHEBI:15378"/>
        <dbReference type="ChEBI" id="CHEBI:58052"/>
        <dbReference type="ChEBI" id="CHEBI:58223"/>
        <dbReference type="ChEBI" id="CHEBI:132367"/>
        <dbReference type="ChEBI" id="CHEBI:132368"/>
        <dbReference type="EC" id="2.4.1.17"/>
    </reaction>
</comment>
<dbReference type="EC" id="2.4.1.17" evidence="6"/>
<dbReference type="Pfam" id="PF00201">
    <property type="entry name" value="UDPGT"/>
    <property type="match status" value="1"/>
</dbReference>
<evidence type="ECO:0000256" key="4">
    <source>
        <dbReference type="ARBA" id="ARBA00047475"/>
    </source>
</evidence>
<dbReference type="PROSITE" id="PS00375">
    <property type="entry name" value="UDPGT"/>
    <property type="match status" value="1"/>
</dbReference>
<dbReference type="InterPro" id="IPR002213">
    <property type="entry name" value="UDP_glucos_trans"/>
</dbReference>
<dbReference type="CDD" id="cd03784">
    <property type="entry name" value="GT1_Gtf-like"/>
    <property type="match status" value="1"/>
</dbReference>
<feature type="transmembrane region" description="Helical" evidence="6">
    <location>
        <begin position="475"/>
        <end position="497"/>
    </location>
</feature>
<keyword evidence="8" id="KW-1185">Reference proteome</keyword>
<dbReference type="GO" id="GO:0015020">
    <property type="term" value="F:glucuronosyltransferase activity"/>
    <property type="evidence" value="ECO:0007669"/>
    <property type="project" value="UniProtKB-EC"/>
</dbReference>
<evidence type="ECO:0000313" key="7">
    <source>
        <dbReference type="EMBL" id="KHN87774.1"/>
    </source>
</evidence>
<dbReference type="SUPFAM" id="SSF53756">
    <property type="entry name" value="UDP-Glycosyltransferase/glycogen phosphorylase"/>
    <property type="match status" value="1"/>
</dbReference>